<evidence type="ECO:0000313" key="1">
    <source>
        <dbReference type="EMBL" id="MFD2872644.1"/>
    </source>
</evidence>
<dbReference type="RefSeq" id="WP_377184533.1">
    <property type="nucleotide sequence ID" value="NZ_JBHUPD010000002.1"/>
</dbReference>
<dbReference type="EMBL" id="JBHUPD010000002">
    <property type="protein sequence ID" value="MFD2872644.1"/>
    <property type="molecule type" value="Genomic_DNA"/>
</dbReference>
<reference evidence="2" key="1">
    <citation type="journal article" date="2019" name="Int. J. Syst. Evol. Microbiol.">
        <title>The Global Catalogue of Microorganisms (GCM) 10K type strain sequencing project: providing services to taxonomists for standard genome sequencing and annotation.</title>
        <authorList>
            <consortium name="The Broad Institute Genomics Platform"/>
            <consortium name="The Broad Institute Genome Sequencing Center for Infectious Disease"/>
            <person name="Wu L."/>
            <person name="Ma J."/>
        </authorList>
    </citation>
    <scope>NUCLEOTIDE SEQUENCE [LARGE SCALE GENOMIC DNA]</scope>
    <source>
        <strain evidence="2">KCTC 22437</strain>
    </source>
</reference>
<gene>
    <name evidence="1" type="ORF">ACFS5N_09205</name>
</gene>
<comment type="caution">
    <text evidence="1">The sequence shown here is derived from an EMBL/GenBank/DDBJ whole genome shotgun (WGS) entry which is preliminary data.</text>
</comment>
<evidence type="ECO:0000313" key="2">
    <source>
        <dbReference type="Proteomes" id="UP001597557"/>
    </source>
</evidence>
<organism evidence="1 2">
    <name type="scientific">Mucilaginibacter ximonensis</name>
    <dbReference type="NCBI Taxonomy" id="538021"/>
    <lineage>
        <taxon>Bacteria</taxon>
        <taxon>Pseudomonadati</taxon>
        <taxon>Bacteroidota</taxon>
        <taxon>Sphingobacteriia</taxon>
        <taxon>Sphingobacteriales</taxon>
        <taxon>Sphingobacteriaceae</taxon>
        <taxon>Mucilaginibacter</taxon>
    </lineage>
</organism>
<dbReference type="Proteomes" id="UP001597557">
    <property type="component" value="Unassembled WGS sequence"/>
</dbReference>
<proteinExistence type="predicted"/>
<name>A0ABW5YCA9_9SPHI</name>
<sequence>MKRPEDIIATQQTGRATDFMESRDYSTIKEAHENFKKAARRLLLVNEWHQYAGVGSAVFSLTNNEGIEADGFAQEGALFSINLPAPGSDAGDGLEWVMIERMEAFEDEHAIEEYVAMLVRPIPDPRKADAEIAHFYKDVSTNTLIVKRKGKTVSAAVHGRNETPNNSNVGLHDKVRNTVVALSARIGLAGPQWKKLVKGFLE</sequence>
<keyword evidence="2" id="KW-1185">Reference proteome</keyword>
<accession>A0ABW5YCA9</accession>
<protein>
    <submittedName>
        <fullName evidence="1">Uncharacterized protein</fullName>
    </submittedName>
</protein>